<dbReference type="Proteomes" id="UP000315003">
    <property type="component" value="Chromosome"/>
</dbReference>
<reference evidence="1 2" key="1">
    <citation type="submission" date="2019-02" db="EMBL/GenBank/DDBJ databases">
        <title>Deep-cultivation of Planctomycetes and their phenomic and genomic characterization uncovers novel biology.</title>
        <authorList>
            <person name="Wiegand S."/>
            <person name="Jogler M."/>
            <person name="Boedeker C."/>
            <person name="Pinto D."/>
            <person name="Vollmers J."/>
            <person name="Rivas-Marin E."/>
            <person name="Kohn T."/>
            <person name="Peeters S.H."/>
            <person name="Heuer A."/>
            <person name="Rast P."/>
            <person name="Oberbeckmann S."/>
            <person name="Bunk B."/>
            <person name="Jeske O."/>
            <person name="Meyerdierks A."/>
            <person name="Storesund J.E."/>
            <person name="Kallscheuer N."/>
            <person name="Luecker S."/>
            <person name="Lage O.M."/>
            <person name="Pohl T."/>
            <person name="Merkel B.J."/>
            <person name="Hornburger P."/>
            <person name="Mueller R.-W."/>
            <person name="Bruemmer F."/>
            <person name="Labrenz M."/>
            <person name="Spormann A.M."/>
            <person name="Op den Camp H."/>
            <person name="Overmann J."/>
            <person name="Amann R."/>
            <person name="Jetten M.S.M."/>
            <person name="Mascher T."/>
            <person name="Medema M.H."/>
            <person name="Devos D.P."/>
            <person name="Kaster A.-K."/>
            <person name="Ovreas L."/>
            <person name="Rohde M."/>
            <person name="Galperin M.Y."/>
            <person name="Jogler C."/>
        </authorList>
    </citation>
    <scope>NUCLEOTIDE SEQUENCE [LARGE SCALE GENOMIC DNA]</scope>
    <source>
        <strain evidence="1 2">SV_7m_r</strain>
    </source>
</reference>
<evidence type="ECO:0000313" key="1">
    <source>
        <dbReference type="EMBL" id="QDT59381.1"/>
    </source>
</evidence>
<evidence type="ECO:0000313" key="2">
    <source>
        <dbReference type="Proteomes" id="UP000315003"/>
    </source>
</evidence>
<keyword evidence="2" id="KW-1185">Reference proteome</keyword>
<proteinExistence type="predicted"/>
<gene>
    <name evidence="1" type="ORF">SV7mr_18880</name>
</gene>
<organism evidence="1 2">
    <name type="scientific">Stieleria bergensis</name>
    <dbReference type="NCBI Taxonomy" id="2528025"/>
    <lineage>
        <taxon>Bacteria</taxon>
        <taxon>Pseudomonadati</taxon>
        <taxon>Planctomycetota</taxon>
        <taxon>Planctomycetia</taxon>
        <taxon>Pirellulales</taxon>
        <taxon>Pirellulaceae</taxon>
        <taxon>Stieleria</taxon>
    </lineage>
</organism>
<name>A0A517STC8_9BACT</name>
<accession>A0A517STC8</accession>
<sequence length="168" mass="18564">MVDDEADPGKIALRRRLKFSGSASGLNSGKSRLRACGAMLGSSSDCRRRADVRRTFPVYPIQIPMGQRSLQSAAWFSALVSTRFGRSSPQLQTQMEAIVADAEHQDARIKPDHFVRLGADEFSRSGTSDIASFARRTFRSSWDSRPPNRSRAFAISDFVKRGSCCDTA</sequence>
<dbReference type="EMBL" id="CP036272">
    <property type="protein sequence ID" value="QDT59381.1"/>
    <property type="molecule type" value="Genomic_DNA"/>
</dbReference>
<protein>
    <submittedName>
        <fullName evidence="1">Uncharacterized protein</fullName>
    </submittedName>
</protein>
<dbReference type="AlphaFoldDB" id="A0A517STC8"/>